<feature type="compositionally biased region" description="Low complexity" evidence="2">
    <location>
        <begin position="313"/>
        <end position="342"/>
    </location>
</feature>
<evidence type="ECO:0000256" key="1">
    <source>
        <dbReference type="PROSITE-ProRule" id="PRU10141"/>
    </source>
</evidence>
<keyword evidence="4" id="KW-0808">Transferase</keyword>
<dbReference type="PROSITE" id="PS50011">
    <property type="entry name" value="PROTEIN_KINASE_DOM"/>
    <property type="match status" value="1"/>
</dbReference>
<reference evidence="4 5" key="1">
    <citation type="journal article" date="2019" name="Environ. Microbiol.">
        <title>At the nexus of three kingdoms: the genome of the mycorrhizal fungus Gigaspora margarita provides insights into plant, endobacterial and fungal interactions.</title>
        <authorList>
            <person name="Venice F."/>
            <person name="Ghignone S."/>
            <person name="Salvioli di Fossalunga A."/>
            <person name="Amselem J."/>
            <person name="Novero M."/>
            <person name="Xianan X."/>
            <person name="Sedzielewska Toro K."/>
            <person name="Morin E."/>
            <person name="Lipzen A."/>
            <person name="Grigoriev I.V."/>
            <person name="Henrissat B."/>
            <person name="Martin F.M."/>
            <person name="Bonfante P."/>
        </authorList>
    </citation>
    <scope>NUCLEOTIDE SEQUENCE [LARGE SCALE GENOMIC DNA]</scope>
    <source>
        <strain evidence="4 5">BEG34</strain>
    </source>
</reference>
<dbReference type="PROSITE" id="PS00107">
    <property type="entry name" value="PROTEIN_KINASE_ATP"/>
    <property type="match status" value="1"/>
</dbReference>
<dbReference type="InterPro" id="IPR051681">
    <property type="entry name" value="Ser/Thr_Kinases-Pseudokinases"/>
</dbReference>
<name>A0A8H4AS16_GIGMA</name>
<evidence type="ECO:0000256" key="2">
    <source>
        <dbReference type="SAM" id="MobiDB-lite"/>
    </source>
</evidence>
<comment type="caution">
    <text evidence="4">The sequence shown here is derived from an EMBL/GenBank/DDBJ whole genome shotgun (WGS) entry which is preliminary data.</text>
</comment>
<dbReference type="EMBL" id="WTPW01000279">
    <property type="protein sequence ID" value="KAF0527408.1"/>
    <property type="molecule type" value="Genomic_DNA"/>
</dbReference>
<gene>
    <name evidence="4" type="ORF">F8M41_013666</name>
</gene>
<dbReference type="PRINTS" id="PR00109">
    <property type="entry name" value="TYRKINASE"/>
</dbReference>
<feature type="domain" description="Protein kinase" evidence="3">
    <location>
        <begin position="27"/>
        <end position="288"/>
    </location>
</feature>
<sequence>MVADSSEQWLNEAIIKDHINFVEFNKFTFIENIGEGGFGSVARYKWKGAELDVALKCLKVDKELSKQIIRDFIQELKLLRKVAGHKNIIAFHGITKDRDGHYNMILDCVNEGNLRKYLKKNSSKLQWKHKLCIARDTIHGLMFLHENNIAHRDLHSMNILIDNGRPMIANFGLSKQINEAVMTSNSKVHGMPAYIEPQCFLNEKYRRDMKSDIYSFGVILWEISSGKPPFEFCTSREFIACQIAAGVREAPIEGTPLKYIELYKKCWVAYPPQRPNADSVFKALKQFIGEQPIESFSTNGFNLPLIEINGEGSSNRKNNDSQNNNTFNISTSSISSSTNKNNTNEHKLALSFKEIKITSQNTRAHSLDNNLIELEKIIRENNSPTLDIEKHKIEIGPEGGMELAKLLTNRTTLITLNVKNNSFDSSTKEKLNLKRSKYIEISFK</sequence>
<dbReference type="Pfam" id="PF07714">
    <property type="entry name" value="PK_Tyr_Ser-Thr"/>
    <property type="match status" value="1"/>
</dbReference>
<dbReference type="OrthoDB" id="10261027at2759"/>
<keyword evidence="5" id="KW-1185">Reference proteome</keyword>
<feature type="region of interest" description="Disordered" evidence="2">
    <location>
        <begin position="312"/>
        <end position="342"/>
    </location>
</feature>
<dbReference type="InterPro" id="IPR011009">
    <property type="entry name" value="Kinase-like_dom_sf"/>
</dbReference>
<keyword evidence="4" id="KW-0418">Kinase</keyword>
<proteinExistence type="predicted"/>
<protein>
    <submittedName>
        <fullName evidence="4">Kinase-like protein</fullName>
    </submittedName>
</protein>
<dbReference type="InterPro" id="IPR001245">
    <property type="entry name" value="Ser-Thr/Tyr_kinase_cat_dom"/>
</dbReference>
<keyword evidence="1" id="KW-0547">Nucleotide-binding</keyword>
<dbReference type="SUPFAM" id="SSF56112">
    <property type="entry name" value="Protein kinase-like (PK-like)"/>
    <property type="match status" value="1"/>
</dbReference>
<dbReference type="InterPro" id="IPR000719">
    <property type="entry name" value="Prot_kinase_dom"/>
</dbReference>
<evidence type="ECO:0000259" key="3">
    <source>
        <dbReference type="PROSITE" id="PS50011"/>
    </source>
</evidence>
<dbReference type="InterPro" id="IPR017441">
    <property type="entry name" value="Protein_kinase_ATP_BS"/>
</dbReference>
<dbReference type="AlphaFoldDB" id="A0A8H4AS16"/>
<dbReference type="Proteomes" id="UP000439903">
    <property type="component" value="Unassembled WGS sequence"/>
</dbReference>
<evidence type="ECO:0000313" key="5">
    <source>
        <dbReference type="Proteomes" id="UP000439903"/>
    </source>
</evidence>
<feature type="binding site" evidence="1">
    <location>
        <position position="56"/>
    </location>
    <ligand>
        <name>ATP</name>
        <dbReference type="ChEBI" id="CHEBI:30616"/>
    </ligand>
</feature>
<keyword evidence="1" id="KW-0067">ATP-binding</keyword>
<accession>A0A8H4AS16</accession>
<organism evidence="4 5">
    <name type="scientific">Gigaspora margarita</name>
    <dbReference type="NCBI Taxonomy" id="4874"/>
    <lineage>
        <taxon>Eukaryota</taxon>
        <taxon>Fungi</taxon>
        <taxon>Fungi incertae sedis</taxon>
        <taxon>Mucoromycota</taxon>
        <taxon>Glomeromycotina</taxon>
        <taxon>Glomeromycetes</taxon>
        <taxon>Diversisporales</taxon>
        <taxon>Gigasporaceae</taxon>
        <taxon>Gigaspora</taxon>
    </lineage>
</organism>
<evidence type="ECO:0000313" key="4">
    <source>
        <dbReference type="EMBL" id="KAF0527408.1"/>
    </source>
</evidence>
<dbReference type="Gene3D" id="1.10.510.10">
    <property type="entry name" value="Transferase(Phosphotransferase) domain 1"/>
    <property type="match status" value="1"/>
</dbReference>
<dbReference type="GO" id="GO:0005524">
    <property type="term" value="F:ATP binding"/>
    <property type="evidence" value="ECO:0007669"/>
    <property type="project" value="UniProtKB-UniRule"/>
</dbReference>
<dbReference type="GO" id="GO:0004674">
    <property type="term" value="F:protein serine/threonine kinase activity"/>
    <property type="evidence" value="ECO:0007669"/>
    <property type="project" value="TreeGrafter"/>
</dbReference>
<dbReference type="PANTHER" id="PTHR44329">
    <property type="entry name" value="SERINE/THREONINE-PROTEIN KINASE TNNI3K-RELATED"/>
    <property type="match status" value="1"/>
</dbReference>